<protein>
    <recommendedName>
        <fullName evidence="1">WCX domain-containing protein</fullName>
    </recommendedName>
</protein>
<dbReference type="OrthoDB" id="8555652at2"/>
<reference evidence="3" key="1">
    <citation type="journal article" date="2017" name="Med. Chem. Commun.">
        <title>Nonomuraea sp. ATCC 55076 harbours the largest actinomycete chromosome to date and the kistamicin biosynthetic gene cluster.</title>
        <authorList>
            <person name="Nazari B."/>
            <person name="Forneris C.C."/>
            <person name="Gibson M.I."/>
            <person name="Moon K."/>
            <person name="Schramma K.R."/>
            <person name="Seyedsayamdost M.R."/>
        </authorList>
    </citation>
    <scope>NUCLEOTIDE SEQUENCE [LARGE SCALE GENOMIC DNA]</scope>
    <source>
        <strain evidence="3">ATCC 55076</strain>
    </source>
</reference>
<dbReference type="STRING" id="1909395.BKM31_21385"/>
<organism evidence="2 3">
    <name type="scientific">[Actinomadura] parvosata subsp. kistnae</name>
    <dbReference type="NCBI Taxonomy" id="1909395"/>
    <lineage>
        <taxon>Bacteria</taxon>
        <taxon>Bacillati</taxon>
        <taxon>Actinomycetota</taxon>
        <taxon>Actinomycetes</taxon>
        <taxon>Streptosporangiales</taxon>
        <taxon>Streptosporangiaceae</taxon>
        <taxon>Nonomuraea</taxon>
    </lineage>
</organism>
<evidence type="ECO:0000259" key="1">
    <source>
        <dbReference type="Pfam" id="PF25583"/>
    </source>
</evidence>
<name>A0A1V0A0G1_9ACTN</name>
<dbReference type="Proteomes" id="UP000190797">
    <property type="component" value="Chromosome"/>
</dbReference>
<gene>
    <name evidence="2" type="ORF">BKM31_21385</name>
</gene>
<dbReference type="EMBL" id="CP017717">
    <property type="protein sequence ID" value="AQZ63670.1"/>
    <property type="molecule type" value="Genomic_DNA"/>
</dbReference>
<dbReference type="AlphaFoldDB" id="A0A1V0A0G1"/>
<dbReference type="InterPro" id="IPR057727">
    <property type="entry name" value="WCX_dom"/>
</dbReference>
<dbReference type="Pfam" id="PF25583">
    <property type="entry name" value="WCX"/>
    <property type="match status" value="1"/>
</dbReference>
<evidence type="ECO:0000313" key="2">
    <source>
        <dbReference type="EMBL" id="AQZ63670.1"/>
    </source>
</evidence>
<evidence type="ECO:0000313" key="3">
    <source>
        <dbReference type="Proteomes" id="UP000190797"/>
    </source>
</evidence>
<accession>A0A1V0A0G1</accession>
<feature type="domain" description="WCX" evidence="1">
    <location>
        <begin position="32"/>
        <end position="83"/>
    </location>
</feature>
<keyword evidence="3" id="KW-1185">Reference proteome</keyword>
<proteinExistence type="predicted"/>
<dbReference type="RefSeq" id="WP_080039860.1">
    <property type="nucleotide sequence ID" value="NZ_CP017717.1"/>
</dbReference>
<dbReference type="KEGG" id="noa:BKM31_21385"/>
<sequence>MTAPDRGDEAAAWPCRGSAVLALLASTVARFAPGGSTVEHVTATTCRLTLGAWSWPGLAGLLLTFDADLTAIEPAELRQALHALRTRITTALRPSPRLDGRSQE</sequence>